<accession>A0ABS2NFS6</accession>
<keyword evidence="3" id="KW-1185">Reference proteome</keyword>
<organism evidence="2 3">
    <name type="scientific">Rossellomorea pakistanensis</name>
    <dbReference type="NCBI Taxonomy" id="992288"/>
    <lineage>
        <taxon>Bacteria</taxon>
        <taxon>Bacillati</taxon>
        <taxon>Bacillota</taxon>
        <taxon>Bacilli</taxon>
        <taxon>Bacillales</taxon>
        <taxon>Bacillaceae</taxon>
        <taxon>Rossellomorea</taxon>
    </lineage>
</organism>
<dbReference type="Proteomes" id="UP001646157">
    <property type="component" value="Unassembled WGS sequence"/>
</dbReference>
<evidence type="ECO:0000313" key="2">
    <source>
        <dbReference type="EMBL" id="MBM7586712.1"/>
    </source>
</evidence>
<evidence type="ECO:0000313" key="3">
    <source>
        <dbReference type="Proteomes" id="UP001646157"/>
    </source>
</evidence>
<gene>
    <name evidence="2" type="ORF">JOC86_003264</name>
</gene>
<protein>
    <submittedName>
        <fullName evidence="2">Tellurite resistance protein TehA-like permease</fullName>
    </submittedName>
</protein>
<reference evidence="2 3" key="1">
    <citation type="submission" date="2021-01" db="EMBL/GenBank/DDBJ databases">
        <title>Genomic Encyclopedia of Type Strains, Phase IV (KMG-IV): sequencing the most valuable type-strain genomes for metagenomic binning, comparative biology and taxonomic classification.</title>
        <authorList>
            <person name="Goeker M."/>
        </authorList>
    </citation>
    <scope>NUCLEOTIDE SEQUENCE [LARGE SCALE GENOMIC DNA]</scope>
    <source>
        <strain evidence="2 3">DSM 24834</strain>
    </source>
</reference>
<dbReference type="EMBL" id="JAFBDZ010000003">
    <property type="protein sequence ID" value="MBM7586712.1"/>
    <property type="molecule type" value="Genomic_DNA"/>
</dbReference>
<keyword evidence="1" id="KW-1133">Transmembrane helix</keyword>
<proteinExistence type="predicted"/>
<sequence>MIIVFVLLIICLLAGYLISPNNKSTDIPDFDYFIVTAILSTLYIHGVISLYEKEMLESSTLLDIESYVMYSGLLSQEEWLWWIEDHCSDNPLLVDLDGDLV</sequence>
<evidence type="ECO:0000256" key="1">
    <source>
        <dbReference type="SAM" id="Phobius"/>
    </source>
</evidence>
<name>A0ABS2NFS6_9BACI</name>
<keyword evidence="1" id="KW-0812">Transmembrane</keyword>
<feature type="transmembrane region" description="Helical" evidence="1">
    <location>
        <begin position="33"/>
        <end position="51"/>
    </location>
</feature>
<comment type="caution">
    <text evidence="2">The sequence shown here is derived from an EMBL/GenBank/DDBJ whole genome shotgun (WGS) entry which is preliminary data.</text>
</comment>
<keyword evidence="1" id="KW-0472">Membrane</keyword>